<reference evidence="3" key="1">
    <citation type="submission" date="2022-08" db="EMBL/GenBank/DDBJ databases">
        <authorList>
            <consortium name="DOE Joint Genome Institute"/>
            <person name="Min B."/>
            <person name="Riley R."/>
            <person name="Sierra-Patev S."/>
            <person name="Naranjo-Ortiz M."/>
            <person name="Looney B."/>
            <person name="Konkel Z."/>
            <person name="Slot J.C."/>
            <person name="Sakamoto Y."/>
            <person name="Steenwyk J.L."/>
            <person name="Rokas A."/>
            <person name="Carro J."/>
            <person name="Camarero S."/>
            <person name="Ferreira P."/>
            <person name="Molpeceres G."/>
            <person name="Ruiz-Duenas F.J."/>
            <person name="Serrano A."/>
            <person name="Henrissat B."/>
            <person name="Drula E."/>
            <person name="Hughes K.W."/>
            <person name="Mata J.L."/>
            <person name="Ishikawa N.K."/>
            <person name="Vargas-Isla R."/>
            <person name="Ushijima S."/>
            <person name="Smith C.A."/>
            <person name="Ahrendt S."/>
            <person name="Andreopoulos W."/>
            <person name="He G."/>
            <person name="Labutti K."/>
            <person name="Lipzen A."/>
            <person name="Ng V."/>
            <person name="Sandor L."/>
            <person name="Barry K."/>
            <person name="Martinez A.T."/>
            <person name="Xiao Y."/>
            <person name="Gibbons J.G."/>
            <person name="Terashima K."/>
            <person name="Hibbett D.S."/>
            <person name="Grigoriev I.V."/>
        </authorList>
    </citation>
    <scope>NUCLEOTIDE SEQUENCE</scope>
    <source>
        <strain evidence="3">TFB7829</strain>
    </source>
</reference>
<dbReference type="InterPro" id="IPR045340">
    <property type="entry name" value="DUF6533"/>
</dbReference>
<feature type="transmembrane region" description="Helical" evidence="1">
    <location>
        <begin position="175"/>
        <end position="196"/>
    </location>
</feature>
<evidence type="ECO:0000313" key="3">
    <source>
        <dbReference type="EMBL" id="KAJ3985043.1"/>
    </source>
</evidence>
<dbReference type="EMBL" id="MU801972">
    <property type="protein sequence ID" value="KAJ3985043.1"/>
    <property type="molecule type" value="Genomic_DNA"/>
</dbReference>
<evidence type="ECO:0000259" key="2">
    <source>
        <dbReference type="Pfam" id="PF20151"/>
    </source>
</evidence>
<keyword evidence="1" id="KW-0472">Membrane</keyword>
<evidence type="ECO:0000313" key="4">
    <source>
        <dbReference type="Proteomes" id="UP001163850"/>
    </source>
</evidence>
<feature type="transmembrane region" description="Helical" evidence="1">
    <location>
        <begin position="12"/>
        <end position="30"/>
    </location>
</feature>
<keyword evidence="1" id="KW-0812">Transmembrane</keyword>
<dbReference type="AlphaFoldDB" id="A0AA38Q165"/>
<organism evidence="3 4">
    <name type="scientific">Lentinula detonsa</name>
    <dbReference type="NCBI Taxonomy" id="2804962"/>
    <lineage>
        <taxon>Eukaryota</taxon>
        <taxon>Fungi</taxon>
        <taxon>Dikarya</taxon>
        <taxon>Basidiomycota</taxon>
        <taxon>Agaricomycotina</taxon>
        <taxon>Agaricomycetes</taxon>
        <taxon>Agaricomycetidae</taxon>
        <taxon>Agaricales</taxon>
        <taxon>Marasmiineae</taxon>
        <taxon>Omphalotaceae</taxon>
        <taxon>Lentinula</taxon>
    </lineage>
</organism>
<keyword evidence="1" id="KW-1133">Transmembrane helix</keyword>
<feature type="transmembrane region" description="Helical" evidence="1">
    <location>
        <begin position="83"/>
        <end position="104"/>
    </location>
</feature>
<sequence>MDNPIAEDGNWMVANYVVVAASTLWIAEFIESLPTEINIVWLRKITGTSILFLLNRYMLLLGLIFQALMILPGSGSNEECQAINTFYSSMVIITSAITSFLFALRAYAIYNKSKIIPIGISSVMISSIFILEVMIMALEPGISTAGSLFQTFSRCKIRPKGELPLKESWLRPLDLVQTVVPIAVFGYDLFIFIITVKKTAHQAINMRRLCPGQSSVTQVIIRDASDLILLVVSSLAEFF</sequence>
<proteinExistence type="predicted"/>
<feature type="transmembrane region" description="Helical" evidence="1">
    <location>
        <begin position="116"/>
        <end position="138"/>
    </location>
</feature>
<protein>
    <recommendedName>
        <fullName evidence="2">DUF6533 domain-containing protein</fullName>
    </recommendedName>
</protein>
<feature type="transmembrane region" description="Helical" evidence="1">
    <location>
        <begin position="50"/>
        <end position="71"/>
    </location>
</feature>
<accession>A0AA38Q165</accession>
<comment type="caution">
    <text evidence="3">The sequence shown here is derived from an EMBL/GenBank/DDBJ whole genome shotgun (WGS) entry which is preliminary data.</text>
</comment>
<gene>
    <name evidence="3" type="ORF">F5890DRAFT_1474094</name>
</gene>
<feature type="domain" description="DUF6533" evidence="2">
    <location>
        <begin position="16"/>
        <end position="61"/>
    </location>
</feature>
<evidence type="ECO:0000256" key="1">
    <source>
        <dbReference type="SAM" id="Phobius"/>
    </source>
</evidence>
<name>A0AA38Q165_9AGAR</name>
<dbReference type="Proteomes" id="UP001163850">
    <property type="component" value="Unassembled WGS sequence"/>
</dbReference>
<dbReference type="Pfam" id="PF20151">
    <property type="entry name" value="DUF6533"/>
    <property type="match status" value="1"/>
</dbReference>